<keyword evidence="2" id="KW-0540">Nuclease</keyword>
<dbReference type="GO" id="GO:0004527">
    <property type="term" value="F:exonuclease activity"/>
    <property type="evidence" value="ECO:0007669"/>
    <property type="project" value="UniProtKB-KW"/>
</dbReference>
<gene>
    <name evidence="2" type="ORF">EZS27_036702</name>
</gene>
<dbReference type="Pfam" id="PF17768">
    <property type="entry name" value="RecJ_OB"/>
    <property type="match status" value="1"/>
</dbReference>
<keyword evidence="2" id="KW-0378">Hydrolase</keyword>
<sequence length="77" mass="8798">GRDHEHIKLELVDNKSNKVMNGIAFGQSSQVRYIKTKHSFDICYTIEENAHKKKEVQLLIADIQPSTVSHQSSFLSE</sequence>
<keyword evidence="2" id="KW-0269">Exonuclease</keyword>
<dbReference type="Gene3D" id="2.40.50.460">
    <property type="match status" value="1"/>
</dbReference>
<proteinExistence type="predicted"/>
<dbReference type="AlphaFoldDB" id="A0A5J4PUF5"/>
<feature type="domain" description="RecJ OB" evidence="1">
    <location>
        <begin position="1"/>
        <end position="62"/>
    </location>
</feature>
<comment type="caution">
    <text evidence="2">The sequence shown here is derived from an EMBL/GenBank/DDBJ whole genome shotgun (WGS) entry which is preliminary data.</text>
</comment>
<name>A0A5J4PUF5_9ZZZZ</name>
<organism evidence="2">
    <name type="scientific">termite gut metagenome</name>
    <dbReference type="NCBI Taxonomy" id="433724"/>
    <lineage>
        <taxon>unclassified sequences</taxon>
        <taxon>metagenomes</taxon>
        <taxon>organismal metagenomes</taxon>
    </lineage>
</organism>
<evidence type="ECO:0000259" key="1">
    <source>
        <dbReference type="Pfam" id="PF17768"/>
    </source>
</evidence>
<accession>A0A5J4PUF5</accession>
<dbReference type="InterPro" id="IPR041122">
    <property type="entry name" value="RecJ_OB"/>
</dbReference>
<dbReference type="EC" id="3.1.-.-" evidence="2"/>
<dbReference type="EMBL" id="SNRY01006548">
    <property type="protein sequence ID" value="KAA6312349.1"/>
    <property type="molecule type" value="Genomic_DNA"/>
</dbReference>
<protein>
    <submittedName>
        <fullName evidence="2">Single-stranded-DNA-specific exonuclease RecJ</fullName>
        <ecNumber evidence="2">3.1.-.-</ecNumber>
    </submittedName>
</protein>
<reference evidence="2" key="1">
    <citation type="submission" date="2019-03" db="EMBL/GenBank/DDBJ databases">
        <title>Single cell metagenomics reveals metabolic interactions within the superorganism composed of flagellate Streblomastix strix and complex community of Bacteroidetes bacteria on its surface.</title>
        <authorList>
            <person name="Treitli S.C."/>
            <person name="Kolisko M."/>
            <person name="Husnik F."/>
            <person name="Keeling P."/>
            <person name="Hampl V."/>
        </authorList>
    </citation>
    <scope>NUCLEOTIDE SEQUENCE</scope>
    <source>
        <strain evidence="2">STM</strain>
    </source>
</reference>
<feature type="non-terminal residue" evidence="2">
    <location>
        <position position="1"/>
    </location>
</feature>
<evidence type="ECO:0000313" key="2">
    <source>
        <dbReference type="EMBL" id="KAA6312349.1"/>
    </source>
</evidence>